<gene>
    <name evidence="6" type="ORF">H0A72_05580</name>
</gene>
<evidence type="ECO:0000256" key="3">
    <source>
        <dbReference type="ARBA" id="ARBA00023125"/>
    </source>
</evidence>
<feature type="domain" description="HTH lysR-type" evidence="5">
    <location>
        <begin position="1"/>
        <end position="58"/>
    </location>
</feature>
<dbReference type="InterPro" id="IPR036388">
    <property type="entry name" value="WH-like_DNA-bd_sf"/>
</dbReference>
<comment type="caution">
    <text evidence="6">The sequence shown here is derived from an EMBL/GenBank/DDBJ whole genome shotgun (WGS) entry which is preliminary data.</text>
</comment>
<name>A0A853FSE2_9BURK</name>
<dbReference type="SUPFAM" id="SSF53850">
    <property type="entry name" value="Periplasmic binding protein-like II"/>
    <property type="match status" value="1"/>
</dbReference>
<evidence type="ECO:0000256" key="4">
    <source>
        <dbReference type="ARBA" id="ARBA00023163"/>
    </source>
</evidence>
<dbReference type="EMBL" id="JACCEM010000003">
    <property type="protein sequence ID" value="NYT48775.1"/>
    <property type="molecule type" value="Genomic_DNA"/>
</dbReference>
<dbReference type="AlphaFoldDB" id="A0A853FSE2"/>
<reference evidence="6 7" key="1">
    <citation type="submission" date="2020-07" db="EMBL/GenBank/DDBJ databases">
        <title>Taxonomic revisions and descriptions of new bacterial species based on genomic comparisons in the high-G+C-content subgroup of the family Alcaligenaceae.</title>
        <authorList>
            <person name="Szabo A."/>
            <person name="Felfoldi T."/>
        </authorList>
    </citation>
    <scope>NUCLEOTIDE SEQUENCE [LARGE SCALE GENOMIC DNA]</scope>
    <source>
        <strain evidence="6 7">LMG 24012</strain>
    </source>
</reference>
<keyword evidence="2" id="KW-0805">Transcription regulation</keyword>
<evidence type="ECO:0000256" key="1">
    <source>
        <dbReference type="ARBA" id="ARBA00009437"/>
    </source>
</evidence>
<dbReference type="Pfam" id="PF00126">
    <property type="entry name" value="HTH_1"/>
    <property type="match status" value="1"/>
</dbReference>
<dbReference type="FunFam" id="1.10.10.10:FF:000001">
    <property type="entry name" value="LysR family transcriptional regulator"/>
    <property type="match status" value="1"/>
</dbReference>
<dbReference type="PANTHER" id="PTHR30427:SF1">
    <property type="entry name" value="TRANSCRIPTIONAL ACTIVATOR PROTEIN LYSR"/>
    <property type="match status" value="1"/>
</dbReference>
<dbReference type="GO" id="GO:0043565">
    <property type="term" value="F:sequence-specific DNA binding"/>
    <property type="evidence" value="ECO:0007669"/>
    <property type="project" value="TreeGrafter"/>
</dbReference>
<dbReference type="PROSITE" id="PS50931">
    <property type="entry name" value="HTH_LYSR"/>
    <property type="match status" value="1"/>
</dbReference>
<proteinExistence type="inferred from homology"/>
<evidence type="ECO:0000259" key="5">
    <source>
        <dbReference type="PROSITE" id="PS50931"/>
    </source>
</evidence>
<dbReference type="InterPro" id="IPR005119">
    <property type="entry name" value="LysR_subst-bd"/>
</dbReference>
<keyword evidence="4" id="KW-0804">Transcription</keyword>
<accession>A0A853FSE2</accession>
<sequence>MEIRQLEAFAAVCSAGNVTAAGRLLDRSQSVVSRQVQDLEQELGFTLFTRTRPHVTLTAEGQRFYDEARHVLATLRHLEDRSREIARGDARPLCVASNHTLGASLVASVLGGLEATTPVFENRMCLSTMPSSQAVQMVANGNADLGVISMPTELGRCRLQWSGQAPCVIALPEGHPLAEHEVIPLDMLGEQTVITMSNSTRLRHRLATALLGHRGGAAPRRHIETTSNLTALMLVEAKVGLALMDPFTAQCVQPRGVVYRSADRHLPYVIGVITHPDRPMADETRRFIGALWDFASARVPRFVRGDPSGLPQALDPFPGLGSFSVDRH</sequence>
<dbReference type="InterPro" id="IPR000847">
    <property type="entry name" value="LysR_HTH_N"/>
</dbReference>
<dbReference type="Pfam" id="PF03466">
    <property type="entry name" value="LysR_substrate"/>
    <property type="match status" value="1"/>
</dbReference>
<dbReference type="Proteomes" id="UP000559809">
    <property type="component" value="Unassembled WGS sequence"/>
</dbReference>
<organism evidence="6 7">
    <name type="scientific">Parapusillimonas granuli</name>
    <dbReference type="NCBI Taxonomy" id="380911"/>
    <lineage>
        <taxon>Bacteria</taxon>
        <taxon>Pseudomonadati</taxon>
        <taxon>Pseudomonadota</taxon>
        <taxon>Betaproteobacteria</taxon>
        <taxon>Burkholderiales</taxon>
        <taxon>Alcaligenaceae</taxon>
        <taxon>Parapusillimonas</taxon>
    </lineage>
</organism>
<keyword evidence="7" id="KW-1185">Reference proteome</keyword>
<dbReference type="PANTHER" id="PTHR30427">
    <property type="entry name" value="TRANSCRIPTIONAL ACTIVATOR PROTEIN LYSR"/>
    <property type="match status" value="1"/>
</dbReference>
<dbReference type="SUPFAM" id="SSF46785">
    <property type="entry name" value="Winged helix' DNA-binding domain"/>
    <property type="match status" value="1"/>
</dbReference>
<evidence type="ECO:0000256" key="2">
    <source>
        <dbReference type="ARBA" id="ARBA00023015"/>
    </source>
</evidence>
<dbReference type="Gene3D" id="1.10.10.10">
    <property type="entry name" value="Winged helix-like DNA-binding domain superfamily/Winged helix DNA-binding domain"/>
    <property type="match status" value="1"/>
</dbReference>
<evidence type="ECO:0000313" key="6">
    <source>
        <dbReference type="EMBL" id="NYT48775.1"/>
    </source>
</evidence>
<keyword evidence="3" id="KW-0238">DNA-binding</keyword>
<protein>
    <submittedName>
        <fullName evidence="6">LysR family transcriptional regulator</fullName>
    </submittedName>
</protein>
<dbReference type="InterPro" id="IPR036390">
    <property type="entry name" value="WH_DNA-bd_sf"/>
</dbReference>
<evidence type="ECO:0000313" key="7">
    <source>
        <dbReference type="Proteomes" id="UP000559809"/>
    </source>
</evidence>
<dbReference type="GO" id="GO:0010628">
    <property type="term" value="P:positive regulation of gene expression"/>
    <property type="evidence" value="ECO:0007669"/>
    <property type="project" value="TreeGrafter"/>
</dbReference>
<dbReference type="RefSeq" id="WP_180154089.1">
    <property type="nucleotide sequence ID" value="NZ_JACCEM010000003.1"/>
</dbReference>
<comment type="similarity">
    <text evidence="1">Belongs to the LysR transcriptional regulatory family.</text>
</comment>
<dbReference type="PRINTS" id="PR00039">
    <property type="entry name" value="HTHLYSR"/>
</dbReference>
<dbReference type="Gene3D" id="3.40.190.10">
    <property type="entry name" value="Periplasmic binding protein-like II"/>
    <property type="match status" value="2"/>
</dbReference>
<dbReference type="GO" id="GO:0003700">
    <property type="term" value="F:DNA-binding transcription factor activity"/>
    <property type="evidence" value="ECO:0007669"/>
    <property type="project" value="InterPro"/>
</dbReference>